<evidence type="ECO:0000256" key="1">
    <source>
        <dbReference type="SAM" id="MobiDB-lite"/>
    </source>
</evidence>
<dbReference type="RefSeq" id="XP_009549104.1">
    <property type="nucleotide sequence ID" value="XM_009550809.1"/>
</dbReference>
<sequence>MPTSSPSRSPNPGENIAFSTPYRGPTAENFDAVLARASRRAQLYELQIKELEYNLSEDLSNCRAIEGLLRDSFTTLKRNYRRADKEALRTHVPLIANELQESMDKLTDLERRLPEIRTQVAHIRTNYNKGRDKAKDLVHDLEWLNTDFYERWRTVIFTADSPVSWRWKAGMRLIFAICFAVAAWLAWIALRGAYRAHRQRLVWGERLMYVKSSNVVCNRGFPCLQLIELDIHE</sequence>
<accession>W4JZC1</accession>
<keyword evidence="2" id="KW-1133">Transmembrane helix</keyword>
<organism evidence="3 4">
    <name type="scientific">Heterobasidion irregulare (strain TC 32-1)</name>
    <dbReference type="NCBI Taxonomy" id="747525"/>
    <lineage>
        <taxon>Eukaryota</taxon>
        <taxon>Fungi</taxon>
        <taxon>Dikarya</taxon>
        <taxon>Basidiomycota</taxon>
        <taxon>Agaricomycotina</taxon>
        <taxon>Agaricomycetes</taxon>
        <taxon>Russulales</taxon>
        <taxon>Bondarzewiaceae</taxon>
        <taxon>Heterobasidion</taxon>
        <taxon>Heterobasidion annosum species complex</taxon>
    </lineage>
</organism>
<feature type="transmembrane region" description="Helical" evidence="2">
    <location>
        <begin position="169"/>
        <end position="190"/>
    </location>
</feature>
<proteinExistence type="predicted"/>
<keyword evidence="2" id="KW-0472">Membrane</keyword>
<keyword evidence="2" id="KW-0812">Transmembrane</keyword>
<dbReference type="EMBL" id="KI925461">
    <property type="protein sequence ID" value="ETW78799.1"/>
    <property type="molecule type" value="Genomic_DNA"/>
</dbReference>
<dbReference type="KEGG" id="hir:HETIRDRAFT_459951"/>
<feature type="region of interest" description="Disordered" evidence="1">
    <location>
        <begin position="1"/>
        <end position="22"/>
    </location>
</feature>
<dbReference type="AlphaFoldDB" id="W4JZC1"/>
<evidence type="ECO:0000256" key="2">
    <source>
        <dbReference type="SAM" id="Phobius"/>
    </source>
</evidence>
<dbReference type="GeneID" id="20677032"/>
<dbReference type="HOGENOM" id="CLU_103845_0_0_1"/>
<name>W4JZC1_HETIT</name>
<dbReference type="STRING" id="747525.W4JZC1"/>
<evidence type="ECO:0000313" key="4">
    <source>
        <dbReference type="Proteomes" id="UP000030671"/>
    </source>
</evidence>
<reference evidence="3 4" key="1">
    <citation type="journal article" date="2012" name="New Phytol.">
        <title>Insight into trade-off between wood decay and parasitism from the genome of a fungal forest pathogen.</title>
        <authorList>
            <person name="Olson A."/>
            <person name="Aerts A."/>
            <person name="Asiegbu F."/>
            <person name="Belbahri L."/>
            <person name="Bouzid O."/>
            <person name="Broberg A."/>
            <person name="Canback B."/>
            <person name="Coutinho P.M."/>
            <person name="Cullen D."/>
            <person name="Dalman K."/>
            <person name="Deflorio G."/>
            <person name="van Diepen L.T."/>
            <person name="Dunand C."/>
            <person name="Duplessis S."/>
            <person name="Durling M."/>
            <person name="Gonthier P."/>
            <person name="Grimwood J."/>
            <person name="Fossdal C.G."/>
            <person name="Hansson D."/>
            <person name="Henrissat B."/>
            <person name="Hietala A."/>
            <person name="Himmelstrand K."/>
            <person name="Hoffmeister D."/>
            <person name="Hogberg N."/>
            <person name="James T.Y."/>
            <person name="Karlsson M."/>
            <person name="Kohler A."/>
            <person name="Kues U."/>
            <person name="Lee Y.H."/>
            <person name="Lin Y.C."/>
            <person name="Lind M."/>
            <person name="Lindquist E."/>
            <person name="Lombard V."/>
            <person name="Lucas S."/>
            <person name="Lunden K."/>
            <person name="Morin E."/>
            <person name="Murat C."/>
            <person name="Park J."/>
            <person name="Raffaello T."/>
            <person name="Rouze P."/>
            <person name="Salamov A."/>
            <person name="Schmutz J."/>
            <person name="Solheim H."/>
            <person name="Stahlberg J."/>
            <person name="Velez H."/>
            <person name="de Vries R.P."/>
            <person name="Wiebenga A."/>
            <person name="Woodward S."/>
            <person name="Yakovlev I."/>
            <person name="Garbelotto M."/>
            <person name="Martin F."/>
            <person name="Grigoriev I.V."/>
            <person name="Stenlid J."/>
        </authorList>
    </citation>
    <scope>NUCLEOTIDE SEQUENCE [LARGE SCALE GENOMIC DNA]</scope>
    <source>
        <strain evidence="3 4">TC 32-1</strain>
    </source>
</reference>
<feature type="compositionally biased region" description="Polar residues" evidence="1">
    <location>
        <begin position="1"/>
        <end position="12"/>
    </location>
</feature>
<gene>
    <name evidence="3" type="ORF">HETIRDRAFT_459951</name>
</gene>
<evidence type="ECO:0000313" key="3">
    <source>
        <dbReference type="EMBL" id="ETW78799.1"/>
    </source>
</evidence>
<dbReference type="Proteomes" id="UP000030671">
    <property type="component" value="Unassembled WGS sequence"/>
</dbReference>
<dbReference type="OrthoDB" id="2788977at2759"/>
<dbReference type="eggNOG" id="ENOG502SQ7N">
    <property type="taxonomic scope" value="Eukaryota"/>
</dbReference>
<protein>
    <submittedName>
        <fullName evidence="3">Uncharacterized protein</fullName>
    </submittedName>
</protein>
<dbReference type="InParanoid" id="W4JZC1"/>
<keyword evidence="4" id="KW-1185">Reference proteome</keyword>